<comment type="subcellular location">
    <subcellularLocation>
        <location evidence="1">Membrane</location>
        <topology evidence="1">Multi-pass membrane protein</topology>
    </subcellularLocation>
</comment>
<evidence type="ECO:0000313" key="7">
    <source>
        <dbReference type="EMBL" id="KAF2648215.1"/>
    </source>
</evidence>
<keyword evidence="5 6" id="KW-0472">Membrane</keyword>
<dbReference type="PANTHER" id="PTHR11266:SF80">
    <property type="entry name" value="PEROXISOMAL MEMBRANE PROTEIN 2"/>
    <property type="match status" value="1"/>
</dbReference>
<protein>
    <recommendedName>
        <fullName evidence="9">Integral membrane protein-like protein</fullName>
    </recommendedName>
</protein>
<dbReference type="AlphaFoldDB" id="A0A6A6SK08"/>
<evidence type="ECO:0000256" key="1">
    <source>
        <dbReference type="ARBA" id="ARBA00004141"/>
    </source>
</evidence>
<dbReference type="GO" id="GO:0005778">
    <property type="term" value="C:peroxisomal membrane"/>
    <property type="evidence" value="ECO:0007669"/>
    <property type="project" value="TreeGrafter"/>
</dbReference>
<feature type="transmembrane region" description="Helical" evidence="6">
    <location>
        <begin position="101"/>
        <end position="125"/>
    </location>
</feature>
<evidence type="ECO:0000256" key="4">
    <source>
        <dbReference type="ARBA" id="ARBA00022989"/>
    </source>
</evidence>
<dbReference type="Pfam" id="PF04117">
    <property type="entry name" value="Mpv17_PMP22"/>
    <property type="match status" value="1"/>
</dbReference>
<organism evidence="7 8">
    <name type="scientific">Lophiostoma macrostomum CBS 122681</name>
    <dbReference type="NCBI Taxonomy" id="1314788"/>
    <lineage>
        <taxon>Eukaryota</taxon>
        <taxon>Fungi</taxon>
        <taxon>Dikarya</taxon>
        <taxon>Ascomycota</taxon>
        <taxon>Pezizomycotina</taxon>
        <taxon>Dothideomycetes</taxon>
        <taxon>Pleosporomycetidae</taxon>
        <taxon>Pleosporales</taxon>
        <taxon>Lophiostomataceae</taxon>
        <taxon>Lophiostoma</taxon>
    </lineage>
</organism>
<name>A0A6A6SK08_9PLEO</name>
<reference evidence="7" key="1">
    <citation type="journal article" date="2020" name="Stud. Mycol.">
        <title>101 Dothideomycetes genomes: a test case for predicting lifestyles and emergence of pathogens.</title>
        <authorList>
            <person name="Haridas S."/>
            <person name="Albert R."/>
            <person name="Binder M."/>
            <person name="Bloem J."/>
            <person name="Labutti K."/>
            <person name="Salamov A."/>
            <person name="Andreopoulos B."/>
            <person name="Baker S."/>
            <person name="Barry K."/>
            <person name="Bills G."/>
            <person name="Bluhm B."/>
            <person name="Cannon C."/>
            <person name="Castanera R."/>
            <person name="Culley D."/>
            <person name="Daum C."/>
            <person name="Ezra D."/>
            <person name="Gonzalez J."/>
            <person name="Henrissat B."/>
            <person name="Kuo A."/>
            <person name="Liang C."/>
            <person name="Lipzen A."/>
            <person name="Lutzoni F."/>
            <person name="Magnuson J."/>
            <person name="Mondo S."/>
            <person name="Nolan M."/>
            <person name="Ohm R."/>
            <person name="Pangilinan J."/>
            <person name="Park H.-J."/>
            <person name="Ramirez L."/>
            <person name="Alfaro M."/>
            <person name="Sun H."/>
            <person name="Tritt A."/>
            <person name="Yoshinaga Y."/>
            <person name="Zwiers L.-H."/>
            <person name="Turgeon B."/>
            <person name="Goodwin S."/>
            <person name="Spatafora J."/>
            <person name="Crous P."/>
            <person name="Grigoriev I."/>
        </authorList>
    </citation>
    <scope>NUCLEOTIDE SEQUENCE</scope>
    <source>
        <strain evidence="7">CBS 122681</strain>
    </source>
</reference>
<accession>A0A6A6SK08</accession>
<evidence type="ECO:0008006" key="9">
    <source>
        <dbReference type="Google" id="ProtNLM"/>
    </source>
</evidence>
<evidence type="ECO:0000256" key="3">
    <source>
        <dbReference type="ARBA" id="ARBA00022692"/>
    </source>
</evidence>
<comment type="similarity">
    <text evidence="2 6">Belongs to the peroxisomal membrane protein PXMP2/4 family.</text>
</comment>
<dbReference type="EMBL" id="MU004551">
    <property type="protein sequence ID" value="KAF2648215.1"/>
    <property type="molecule type" value="Genomic_DNA"/>
</dbReference>
<gene>
    <name evidence="7" type="ORF">K491DRAFT_613207</name>
</gene>
<feature type="transmembrane region" description="Helical" evidence="6">
    <location>
        <begin position="145"/>
        <end position="166"/>
    </location>
</feature>
<feature type="transmembrane region" description="Helical" evidence="6">
    <location>
        <begin position="173"/>
        <end position="191"/>
    </location>
</feature>
<keyword evidence="4 6" id="KW-1133">Transmembrane helix</keyword>
<keyword evidence="3 6" id="KW-0812">Transmembrane</keyword>
<evidence type="ECO:0000313" key="8">
    <source>
        <dbReference type="Proteomes" id="UP000799324"/>
    </source>
</evidence>
<dbReference type="InterPro" id="IPR007248">
    <property type="entry name" value="Mpv17_PMP22"/>
</dbReference>
<keyword evidence="8" id="KW-1185">Reference proteome</keyword>
<evidence type="ECO:0000256" key="5">
    <source>
        <dbReference type="ARBA" id="ARBA00023136"/>
    </source>
</evidence>
<proteinExistence type="inferred from homology"/>
<dbReference type="Proteomes" id="UP000799324">
    <property type="component" value="Unassembled WGS sequence"/>
</dbReference>
<evidence type="ECO:0000256" key="6">
    <source>
        <dbReference type="RuleBase" id="RU363053"/>
    </source>
</evidence>
<dbReference type="PANTHER" id="PTHR11266">
    <property type="entry name" value="PEROXISOMAL MEMBRANE PROTEIN 2, PXMP2 MPV17"/>
    <property type="match status" value="1"/>
</dbReference>
<sequence length="193" mass="21248">MPSPLVFQTVQGTLLSITSNIIAQVLSSYKHDAPLSFNVASIIKFAVFSIISGPPNIIWQGFLEDAYPTNVRTTPPKSEKANGKPPTAKTQMSKANVFIKFLLDQTIGAVVNNLMFLVFMGYMNATPAGKQGPWDAVGREIQQKFWPIMMDGMKVWPLFSLVSFLFIPVDKRVVAGCLVGVGWTIYLSLMVDS</sequence>
<dbReference type="OrthoDB" id="10267969at2759"/>
<evidence type="ECO:0000256" key="2">
    <source>
        <dbReference type="ARBA" id="ARBA00006824"/>
    </source>
</evidence>